<reference evidence="2" key="1">
    <citation type="journal article" date="2020" name="J Insects Food Feed">
        <title>The yellow mealworm (Tenebrio molitor) genome: a resource for the emerging insects as food and feed industry.</title>
        <authorList>
            <person name="Eriksson T."/>
            <person name="Andere A."/>
            <person name="Kelstrup H."/>
            <person name="Emery V."/>
            <person name="Picard C."/>
        </authorList>
    </citation>
    <scope>NUCLEOTIDE SEQUENCE</scope>
    <source>
        <strain evidence="2">Stoneville</strain>
        <tissue evidence="2">Whole head</tissue>
    </source>
</reference>
<evidence type="ECO:0000313" key="3">
    <source>
        <dbReference type="Proteomes" id="UP000719412"/>
    </source>
</evidence>
<feature type="region of interest" description="Disordered" evidence="1">
    <location>
        <begin position="682"/>
        <end position="705"/>
    </location>
</feature>
<evidence type="ECO:0000313" key="2">
    <source>
        <dbReference type="EMBL" id="KAH0810985.1"/>
    </source>
</evidence>
<comment type="caution">
    <text evidence="2">The sequence shown here is derived from an EMBL/GenBank/DDBJ whole genome shotgun (WGS) entry which is preliminary data.</text>
</comment>
<reference evidence="2" key="2">
    <citation type="submission" date="2021-08" db="EMBL/GenBank/DDBJ databases">
        <authorList>
            <person name="Eriksson T."/>
        </authorList>
    </citation>
    <scope>NUCLEOTIDE SEQUENCE</scope>
    <source>
        <strain evidence="2">Stoneville</strain>
        <tissue evidence="2">Whole head</tissue>
    </source>
</reference>
<dbReference type="AlphaFoldDB" id="A0A8J6H392"/>
<name>A0A8J6H392_TENMO</name>
<proteinExistence type="predicted"/>
<keyword evidence="3" id="KW-1185">Reference proteome</keyword>
<accession>A0A8J6H392</accession>
<sequence>MRTKKISPKIHTPPPSSISAFSSPVNGEIKFPVLTQLPSSCSRTRVCRLYIPGRRPSARIALVVHPSYRDHHQTPFDGIANGAASSGAASGGSRQHGRRVPPGNREEREARAPLSAEMGRRAGDSIVADTLYMRKATVTGDASRMSLAEVIIAGYRNAVADQTDKGRHDGDYFPELISSPVVVFCGFLPSGASRGLQVENDSISTNSATRAVKNRFSVRCMRQSWMQITANCSAALKIPTGGGQFDCPFGFRIVLAVRVEFPSGRLDCSLIYLIAPCAISIFGGKPHALKTRRCILRKCNFHGAIPPGDFPPSARRGNPLVFSSEVSVKIRLGSLSPVGGATPSAMGRRCFFLSGFFPSLSGSWGQTDNWPRHPYYSTTCRARPLRGRNINTRRSWHARDPPARGADPAAKSRVSLSPIDVSSSRLRHPRAPIIPKESRSRLPVLIGGCVRASAGCFLRRRFSVPVRRCRGPEGAGRWTRIPDQTEMEDEDPVRAPPKTTAATGAPDIPKFVAFSLSVVDDYCLWAVLPAALVLVGCRITGVFFGGSEFARVMKRLPRETACGRCQFFKRCASLLGYPDARVRNVSPPGGGRIVESLPGPPSPASGACLIAARRGANRSASEGSGGVTGVTQECVCGGVVTADGGAGPVFCAQDSDHPDTGGAPPGIQTECREMTIVRRPRPVPEKKSMARAPRRPDLTPADLHDKPYVQNVGVVYRKSKRADIDALVSRKSSGPCCMCGTRKEDDHGRYYRVRHDIVDRSLGTSGSSNVQSIVGSLAVSHRRLSTDDRRRQGWGLNGRKCDTQVVPTYALFANCCGFFKSGKIGNFIKIFVVCNVSKEKQSGFDLPNRPRPDRHSLVVNFYGFVCSVAIRQSVALRPGREDTALWSAAPAANWKPTRDNLRGDLSSTLTREI</sequence>
<feature type="region of interest" description="Disordered" evidence="1">
    <location>
        <begin position="1"/>
        <end position="21"/>
    </location>
</feature>
<feature type="region of interest" description="Disordered" evidence="1">
    <location>
        <begin position="73"/>
        <end position="118"/>
    </location>
</feature>
<feature type="region of interest" description="Disordered" evidence="1">
    <location>
        <begin position="395"/>
        <end position="415"/>
    </location>
</feature>
<gene>
    <name evidence="2" type="ORF">GEV33_011805</name>
</gene>
<dbReference type="EMBL" id="JABDTM020027131">
    <property type="protein sequence ID" value="KAH0810985.1"/>
    <property type="molecule type" value="Genomic_DNA"/>
</dbReference>
<dbReference type="Proteomes" id="UP000719412">
    <property type="component" value="Unassembled WGS sequence"/>
</dbReference>
<organism evidence="2 3">
    <name type="scientific">Tenebrio molitor</name>
    <name type="common">Yellow mealworm beetle</name>
    <dbReference type="NCBI Taxonomy" id="7067"/>
    <lineage>
        <taxon>Eukaryota</taxon>
        <taxon>Metazoa</taxon>
        <taxon>Ecdysozoa</taxon>
        <taxon>Arthropoda</taxon>
        <taxon>Hexapoda</taxon>
        <taxon>Insecta</taxon>
        <taxon>Pterygota</taxon>
        <taxon>Neoptera</taxon>
        <taxon>Endopterygota</taxon>
        <taxon>Coleoptera</taxon>
        <taxon>Polyphaga</taxon>
        <taxon>Cucujiformia</taxon>
        <taxon>Tenebrionidae</taxon>
        <taxon>Tenebrio</taxon>
    </lineage>
</organism>
<evidence type="ECO:0000256" key="1">
    <source>
        <dbReference type="SAM" id="MobiDB-lite"/>
    </source>
</evidence>
<feature type="compositionally biased region" description="Low complexity" evidence="1">
    <location>
        <begin position="82"/>
        <end position="93"/>
    </location>
</feature>
<protein>
    <submittedName>
        <fullName evidence="2">Uncharacterized protein</fullName>
    </submittedName>
</protein>